<accession>A0A8T1HBZ3</accession>
<organism evidence="2 3">
    <name type="scientific">Phytophthora cactorum</name>
    <dbReference type="NCBI Taxonomy" id="29920"/>
    <lineage>
        <taxon>Eukaryota</taxon>
        <taxon>Sar</taxon>
        <taxon>Stramenopiles</taxon>
        <taxon>Oomycota</taxon>
        <taxon>Peronosporomycetes</taxon>
        <taxon>Peronosporales</taxon>
        <taxon>Peronosporaceae</taxon>
        <taxon>Phytophthora</taxon>
    </lineage>
</organism>
<dbReference type="EMBL" id="RCMV01001224">
    <property type="protein sequence ID" value="KAG3209691.1"/>
    <property type="molecule type" value="Genomic_DNA"/>
</dbReference>
<sequence>MYSPTLEIERPLTVKSAPEGAKTAATSISKGAMVHLTHSALHWRLRCINDTSSDDENTPSNVRSSKQEDTGGTISDIGTATPRSLTPAQSKPRPKTAPDYFIASASGDPATISTASKNKQDASSSPRRASCSPRVCCTVLTLAAAASLTTAASLPSDGFVPARCPWRVAHLHEQYNPLVTIFLTVQPFGWCTCSNPCRVESCRNSLTHVFCNVSSCPYGVHVVTAWLSRTRSIWRGTCARTLAVVATEDIDAGVVLGQYLGEIEHVSASRSDRPRNTGHRLVLNQ</sequence>
<gene>
    <name evidence="2" type="ORF">PC129_g19304</name>
</gene>
<evidence type="ECO:0000313" key="3">
    <source>
        <dbReference type="Proteomes" id="UP000760860"/>
    </source>
</evidence>
<evidence type="ECO:0000313" key="2">
    <source>
        <dbReference type="EMBL" id="KAG3209691.1"/>
    </source>
</evidence>
<name>A0A8T1HBZ3_9STRA</name>
<feature type="region of interest" description="Disordered" evidence="1">
    <location>
        <begin position="51"/>
        <end position="102"/>
    </location>
</feature>
<reference evidence="2" key="1">
    <citation type="submission" date="2018-05" db="EMBL/GenBank/DDBJ databases">
        <title>Effector identification in a new, highly contiguous assembly of the strawberry crown rot pathogen Phytophthora cactorum.</title>
        <authorList>
            <person name="Armitage A.D."/>
            <person name="Nellist C.F."/>
            <person name="Bates H."/>
            <person name="Vickerstaff R.J."/>
            <person name="Harrison R.J."/>
        </authorList>
    </citation>
    <scope>NUCLEOTIDE SEQUENCE</scope>
    <source>
        <strain evidence="2">P421</strain>
    </source>
</reference>
<protein>
    <submittedName>
        <fullName evidence="2">Uncharacterized protein</fullName>
    </submittedName>
</protein>
<evidence type="ECO:0000256" key="1">
    <source>
        <dbReference type="SAM" id="MobiDB-lite"/>
    </source>
</evidence>
<proteinExistence type="predicted"/>
<dbReference type="AlphaFoldDB" id="A0A8T1HBZ3"/>
<comment type="caution">
    <text evidence="2">The sequence shown here is derived from an EMBL/GenBank/DDBJ whole genome shotgun (WGS) entry which is preliminary data.</text>
</comment>
<dbReference type="Proteomes" id="UP000760860">
    <property type="component" value="Unassembled WGS sequence"/>
</dbReference>
<dbReference type="VEuPathDB" id="FungiDB:PC110_g5709"/>
<feature type="compositionally biased region" description="Polar residues" evidence="1">
    <location>
        <begin position="58"/>
        <end position="89"/>
    </location>
</feature>